<reference evidence="2 3" key="1">
    <citation type="submission" date="2019-03" db="EMBL/GenBank/DDBJ databases">
        <title>Genomic Encyclopedia of Type Strains, Phase IV (KMG-IV): sequencing the most valuable type-strain genomes for metagenomic binning, comparative biology and taxonomic classification.</title>
        <authorList>
            <person name="Goeker M."/>
        </authorList>
    </citation>
    <scope>NUCLEOTIDE SEQUENCE [LARGE SCALE GENOMIC DNA]</scope>
    <source>
        <strain evidence="2 3">DSM 19377</strain>
    </source>
</reference>
<comment type="caution">
    <text evidence="2">The sequence shown here is derived from an EMBL/GenBank/DDBJ whole genome shotgun (WGS) entry which is preliminary data.</text>
</comment>
<dbReference type="EMBL" id="SLXK01000008">
    <property type="protein sequence ID" value="TCP29808.1"/>
    <property type="molecule type" value="Genomic_DNA"/>
</dbReference>
<organism evidence="2 3">
    <name type="scientific">Scopulibacillus darangshiensis</name>
    <dbReference type="NCBI Taxonomy" id="442528"/>
    <lineage>
        <taxon>Bacteria</taxon>
        <taxon>Bacillati</taxon>
        <taxon>Bacillota</taxon>
        <taxon>Bacilli</taxon>
        <taxon>Bacillales</taxon>
        <taxon>Sporolactobacillaceae</taxon>
        <taxon>Scopulibacillus</taxon>
    </lineage>
</organism>
<keyword evidence="1" id="KW-1133">Transmembrane helix</keyword>
<keyword evidence="3" id="KW-1185">Reference proteome</keyword>
<feature type="transmembrane region" description="Helical" evidence="1">
    <location>
        <begin position="6"/>
        <end position="28"/>
    </location>
</feature>
<evidence type="ECO:0000256" key="1">
    <source>
        <dbReference type="SAM" id="Phobius"/>
    </source>
</evidence>
<evidence type="ECO:0000313" key="3">
    <source>
        <dbReference type="Proteomes" id="UP000295416"/>
    </source>
</evidence>
<dbReference type="AlphaFoldDB" id="A0A4R2P6F4"/>
<keyword evidence="1" id="KW-0472">Membrane</keyword>
<gene>
    <name evidence="2" type="ORF">EV207_108100</name>
</gene>
<protein>
    <recommendedName>
        <fullName evidence="4">Methionine/alanine importer small subunit</fullName>
    </recommendedName>
</protein>
<evidence type="ECO:0000313" key="2">
    <source>
        <dbReference type="EMBL" id="TCP29808.1"/>
    </source>
</evidence>
<dbReference type="NCBIfam" id="NF033493">
    <property type="entry name" value="MetS_like_NSS"/>
    <property type="match status" value="1"/>
</dbReference>
<keyword evidence="1" id="KW-0812">Transmembrane</keyword>
<dbReference type="Proteomes" id="UP000295416">
    <property type="component" value="Unassembled WGS sequence"/>
</dbReference>
<evidence type="ECO:0008006" key="4">
    <source>
        <dbReference type="Google" id="ProtNLM"/>
    </source>
</evidence>
<proteinExistence type="predicted"/>
<name>A0A4R2P6F4_9BACL</name>
<dbReference type="RefSeq" id="WP_132745409.1">
    <property type="nucleotide sequence ID" value="NZ_SLXK01000008.1"/>
</dbReference>
<dbReference type="OrthoDB" id="2055915at2"/>
<accession>A0A4R2P6F4</accession>
<sequence>MSGSAITIMVIGMIILWGGFGASVAHAVSVSRKAKKQQQ</sequence>